<feature type="transmembrane region" description="Helical" evidence="2">
    <location>
        <begin position="131"/>
        <end position="158"/>
    </location>
</feature>
<evidence type="ECO:0000256" key="1">
    <source>
        <dbReference type="SAM" id="MobiDB-lite"/>
    </source>
</evidence>
<dbReference type="InterPro" id="IPR056119">
    <property type="entry name" value="DUF7702"/>
</dbReference>
<name>A0AAD6GGG4_9EURO</name>
<feature type="region of interest" description="Disordered" evidence="1">
    <location>
        <begin position="268"/>
        <end position="290"/>
    </location>
</feature>
<reference evidence="4 5" key="1">
    <citation type="journal article" date="2023" name="IMA Fungus">
        <title>Comparative genomic study of the Penicillium genus elucidates a diverse pangenome and 15 lateral gene transfer events.</title>
        <authorList>
            <person name="Petersen C."/>
            <person name="Sorensen T."/>
            <person name="Nielsen M.R."/>
            <person name="Sondergaard T.E."/>
            <person name="Sorensen J.L."/>
            <person name="Fitzpatrick D.A."/>
            <person name="Frisvad J.C."/>
            <person name="Nielsen K.L."/>
        </authorList>
    </citation>
    <scope>NUCLEOTIDE SEQUENCE [LARGE SCALE GENOMIC DNA]</scope>
    <source>
        <strain evidence="4 5">IBT 35679</strain>
    </source>
</reference>
<dbReference type="Proteomes" id="UP001220324">
    <property type="component" value="Unassembled WGS sequence"/>
</dbReference>
<evidence type="ECO:0000256" key="2">
    <source>
        <dbReference type="SAM" id="Phobius"/>
    </source>
</evidence>
<dbReference type="EMBL" id="JAQIZZ010000003">
    <property type="protein sequence ID" value="KAJ5545967.1"/>
    <property type="molecule type" value="Genomic_DNA"/>
</dbReference>
<feature type="domain" description="DUF7702" evidence="3">
    <location>
        <begin position="10"/>
        <end position="229"/>
    </location>
</feature>
<dbReference type="PANTHER" id="PTHR42109:SF2">
    <property type="entry name" value="INTEGRAL MEMBRANE PROTEIN"/>
    <property type="match status" value="1"/>
</dbReference>
<evidence type="ECO:0000313" key="4">
    <source>
        <dbReference type="EMBL" id="KAJ5545967.1"/>
    </source>
</evidence>
<dbReference type="Pfam" id="PF24800">
    <property type="entry name" value="DUF7702"/>
    <property type="match status" value="1"/>
</dbReference>
<organism evidence="4 5">
    <name type="scientific">Penicillium frequentans</name>
    <dbReference type="NCBI Taxonomy" id="3151616"/>
    <lineage>
        <taxon>Eukaryota</taxon>
        <taxon>Fungi</taxon>
        <taxon>Dikarya</taxon>
        <taxon>Ascomycota</taxon>
        <taxon>Pezizomycotina</taxon>
        <taxon>Eurotiomycetes</taxon>
        <taxon>Eurotiomycetidae</taxon>
        <taxon>Eurotiales</taxon>
        <taxon>Aspergillaceae</taxon>
        <taxon>Penicillium</taxon>
    </lineage>
</organism>
<gene>
    <name evidence="4" type="ORF">N7494_003552</name>
</gene>
<dbReference type="AlphaFoldDB" id="A0AAD6GGG4"/>
<feature type="transmembrane region" description="Helical" evidence="2">
    <location>
        <begin position="203"/>
        <end position="228"/>
    </location>
</feature>
<evidence type="ECO:0000313" key="5">
    <source>
        <dbReference type="Proteomes" id="UP001220324"/>
    </source>
</evidence>
<keyword evidence="2" id="KW-1133">Transmembrane helix</keyword>
<feature type="transmembrane region" description="Helical" evidence="2">
    <location>
        <begin position="68"/>
        <end position="90"/>
    </location>
</feature>
<dbReference type="PANTHER" id="PTHR42109">
    <property type="entry name" value="UNPLACED GENOMIC SCAFFOLD UM_SCAF_CONTIG_1.265, WHOLE GENOME SHOTGUN SEQUENCE"/>
    <property type="match status" value="1"/>
</dbReference>
<evidence type="ECO:0000259" key="3">
    <source>
        <dbReference type="Pfam" id="PF24800"/>
    </source>
</evidence>
<keyword evidence="2" id="KW-0812">Transmembrane</keyword>
<protein>
    <recommendedName>
        <fullName evidence="3">DUF7702 domain-containing protein</fullName>
    </recommendedName>
</protein>
<keyword evidence="5" id="KW-1185">Reference proteome</keyword>
<keyword evidence="2" id="KW-0472">Membrane</keyword>
<proteinExistence type="predicted"/>
<comment type="caution">
    <text evidence="4">The sequence shown here is derived from an EMBL/GenBank/DDBJ whole genome shotgun (WGS) entry which is preliminary data.</text>
</comment>
<sequence length="290" mass="31451">MAYPPIEALELASLVFFGISILPVCYCFYMHGLQGIGPWLNAFIWNSLRIAANAIAFNSIATTGFPSIIIPLVINGVGLSPFSLVCQGFVNEANFSIRKELPVFAGIWGSIAAQILIIVGVSLSLKGLTELAILKAGLIIWLLGWVYTGVMIVGSWSCKGHKKRLPDEKVLLYAATIAWPLVGFRVVYVTYCGYVYHIFDQGGITIVSVFGLLPEFLCMVIYLGAGIWTRNLSRIHKTLRQEEKAAKKQAKAGNLNSLPGSSEPLEKFTSFSGSDNTRTHGAASISGTTV</sequence>
<feature type="transmembrane region" description="Helical" evidence="2">
    <location>
        <begin position="170"/>
        <end position="191"/>
    </location>
</feature>
<accession>A0AAD6GGG4</accession>
<feature type="transmembrane region" description="Helical" evidence="2">
    <location>
        <begin position="12"/>
        <end position="30"/>
    </location>
</feature>
<feature type="transmembrane region" description="Helical" evidence="2">
    <location>
        <begin position="102"/>
        <end position="125"/>
    </location>
</feature>